<dbReference type="AlphaFoldDB" id="A0AAU8M033"/>
<dbReference type="SUPFAM" id="SSF51206">
    <property type="entry name" value="cAMP-binding domain-like"/>
    <property type="match status" value="1"/>
</dbReference>
<reference evidence="8" key="2">
    <citation type="submission" date="2024-06" db="EMBL/GenBank/DDBJ databases">
        <authorList>
            <person name="Plum-Jensen L.E."/>
            <person name="Schramm A."/>
            <person name="Marshall I.P.G."/>
        </authorList>
    </citation>
    <scope>NUCLEOTIDE SEQUENCE</scope>
    <source>
        <strain evidence="8">Rat1</strain>
    </source>
</reference>
<evidence type="ECO:0000256" key="1">
    <source>
        <dbReference type="ARBA" id="ARBA00004141"/>
    </source>
</evidence>
<dbReference type="Gene3D" id="3.30.750.24">
    <property type="entry name" value="STAS domain"/>
    <property type="match status" value="1"/>
</dbReference>
<accession>A0AAU8M033</accession>
<dbReference type="PANTHER" id="PTHR43310:SF2">
    <property type="entry name" value="SLC26A_SULP TRANSPORTER DOMAIN-CONTAINING PROTEIN"/>
    <property type="match status" value="1"/>
</dbReference>
<reference evidence="8" key="1">
    <citation type="journal article" date="2024" name="Syst. Appl. Microbiol.">
        <title>First single-strain enrichments of Electrothrix cable bacteria, description of E. aestuarii sp. nov. and E. rattekaaiensis sp. nov., and proposal of a cable bacteria taxonomy following the rules of the SeqCode.</title>
        <authorList>
            <person name="Plum-Jensen L.E."/>
            <person name="Schramm A."/>
            <person name="Marshall I.P.G."/>
        </authorList>
    </citation>
    <scope>NUCLEOTIDE SEQUENCE</scope>
    <source>
        <strain evidence="8">Rat1</strain>
    </source>
</reference>
<dbReference type="Pfam" id="PF01740">
    <property type="entry name" value="STAS"/>
    <property type="match status" value="1"/>
</dbReference>
<sequence>MSTVPPEEEIYSEQVDTRTQSPEWLSTITAGILLGTFLTIFSVSLTGLIFVGPLASELPHGITMALVTVSITALSMTLFSKNRGIIAGLQDSPLVVMATSISVITTTLTTAEMAMPTILVLITLTTLLNGLILILMGKFKLGILVRYLPYPVIGGFMAGTGIMLLLGGIGTMIDYSLSAKNLVRLFTGQQVELWLPGVLFGILLFIGTRRIGHSLALPGLLLAEGLLFYLLLILSDSTVQHAADAGLLLGDMNLGGELPFINPTNFFTARWDIIQSQIANMGAVLIITPISLLLNLSGIEMGDRKDMDLNHELQAAGKTNILSALAGGMIGFHSLGTTSLGRNMTDTRTHALGVIAGIMPLLILFFGRPLLFFVPKSILGGLLVFQGITFLYNWLIKKWGSLPAADYGMISIIALTIMATNFMTGIVLGFVVMMFTFVISYSRTDIFYRKLSGAELTSNVLRSSRERKQLVRLGWHTHVLELHGFIFFGTANAILNELQSRLRATLPLQYLVIDFRRVTGVDSSAAFCFTRILYLADSLNFTVILSSQSPQLKQQMLHNGIRPNEKYLRFSSDLDRALSWCEDSLLEPDSGKRAKDSLALPLQLLAQGFKRDQIRLLKAYLQKSTLGAKEILMRQGEASDSIYFVESGQISIYLQTGNQHPVRLQTICIGTMVGEVGYCLNIPRTSTIVADTDTIVYRLTKNAMQAIQREEPLLAESIKNLMLRVIAERLVTANRQLLDSSR</sequence>
<feature type="transmembrane region" description="Helical" evidence="5">
    <location>
        <begin position="117"/>
        <end position="136"/>
    </location>
</feature>
<dbReference type="InterPro" id="IPR036513">
    <property type="entry name" value="STAS_dom_sf"/>
</dbReference>
<dbReference type="PROSITE" id="PS50042">
    <property type="entry name" value="CNMP_BINDING_3"/>
    <property type="match status" value="1"/>
</dbReference>
<dbReference type="Pfam" id="PF00916">
    <property type="entry name" value="Sulfate_transp"/>
    <property type="match status" value="1"/>
</dbReference>
<feature type="transmembrane region" description="Helical" evidence="5">
    <location>
        <begin position="348"/>
        <end position="366"/>
    </location>
</feature>
<dbReference type="InterPro" id="IPR018490">
    <property type="entry name" value="cNMP-bd_dom_sf"/>
</dbReference>
<dbReference type="InterPro" id="IPR014710">
    <property type="entry name" value="RmlC-like_jellyroll"/>
</dbReference>
<feature type="transmembrane region" description="Helical" evidence="5">
    <location>
        <begin position="193"/>
        <end position="208"/>
    </location>
</feature>
<evidence type="ECO:0000256" key="4">
    <source>
        <dbReference type="ARBA" id="ARBA00023136"/>
    </source>
</evidence>
<organism evidence="8">
    <name type="scientific">Candidatus Electrothrix aestuarii</name>
    <dbReference type="NCBI Taxonomy" id="3062594"/>
    <lineage>
        <taxon>Bacteria</taxon>
        <taxon>Pseudomonadati</taxon>
        <taxon>Thermodesulfobacteriota</taxon>
        <taxon>Desulfobulbia</taxon>
        <taxon>Desulfobulbales</taxon>
        <taxon>Desulfobulbaceae</taxon>
        <taxon>Candidatus Electrothrix</taxon>
    </lineage>
</organism>
<feature type="transmembrane region" description="Helical" evidence="5">
    <location>
        <begin position="28"/>
        <end position="50"/>
    </location>
</feature>
<feature type="domain" description="Cyclic nucleotide-binding" evidence="6">
    <location>
        <begin position="605"/>
        <end position="707"/>
    </location>
</feature>
<name>A0AAU8M033_9BACT</name>
<evidence type="ECO:0000256" key="3">
    <source>
        <dbReference type="ARBA" id="ARBA00022989"/>
    </source>
</evidence>
<evidence type="ECO:0000313" key="8">
    <source>
        <dbReference type="EMBL" id="XCN74878.1"/>
    </source>
</evidence>
<dbReference type="PROSITE" id="PS50801">
    <property type="entry name" value="STAS"/>
    <property type="match status" value="1"/>
</dbReference>
<proteinExistence type="predicted"/>
<dbReference type="PANTHER" id="PTHR43310">
    <property type="entry name" value="SULFATE TRANSPORTER YBAR-RELATED"/>
    <property type="match status" value="1"/>
</dbReference>
<dbReference type="GO" id="GO:0016020">
    <property type="term" value="C:membrane"/>
    <property type="evidence" value="ECO:0007669"/>
    <property type="project" value="UniProtKB-SubCell"/>
</dbReference>
<evidence type="ECO:0000256" key="2">
    <source>
        <dbReference type="ARBA" id="ARBA00022692"/>
    </source>
</evidence>
<dbReference type="Gene3D" id="2.60.120.10">
    <property type="entry name" value="Jelly Rolls"/>
    <property type="match status" value="1"/>
</dbReference>
<comment type="subcellular location">
    <subcellularLocation>
        <location evidence="1">Membrane</location>
        <topology evidence="1">Multi-pass membrane protein</topology>
    </subcellularLocation>
</comment>
<protein>
    <submittedName>
        <fullName evidence="8">SulP family inorganic anion transporter</fullName>
    </submittedName>
</protein>
<dbReference type="InterPro" id="IPR052706">
    <property type="entry name" value="Membrane-Transporter-like"/>
</dbReference>
<dbReference type="SUPFAM" id="SSF52091">
    <property type="entry name" value="SpoIIaa-like"/>
    <property type="match status" value="1"/>
</dbReference>
<keyword evidence="2 5" id="KW-0812">Transmembrane</keyword>
<evidence type="ECO:0000256" key="5">
    <source>
        <dbReference type="SAM" id="Phobius"/>
    </source>
</evidence>
<dbReference type="InterPro" id="IPR002645">
    <property type="entry name" value="STAS_dom"/>
</dbReference>
<feature type="transmembrane region" description="Helical" evidence="5">
    <location>
        <begin position="92"/>
        <end position="111"/>
    </location>
</feature>
<feature type="domain" description="STAS" evidence="7">
    <location>
        <begin position="479"/>
        <end position="581"/>
    </location>
</feature>
<feature type="transmembrane region" description="Helical" evidence="5">
    <location>
        <begin position="278"/>
        <end position="298"/>
    </location>
</feature>
<keyword evidence="3 5" id="KW-1133">Transmembrane helix</keyword>
<dbReference type="CDD" id="cd07042">
    <property type="entry name" value="STAS_SulP_like_sulfate_transporter"/>
    <property type="match status" value="1"/>
</dbReference>
<dbReference type="InterPro" id="IPR000595">
    <property type="entry name" value="cNMP-bd_dom"/>
</dbReference>
<dbReference type="EMBL" id="CP159373">
    <property type="protein sequence ID" value="XCN74878.1"/>
    <property type="molecule type" value="Genomic_DNA"/>
</dbReference>
<feature type="transmembrane region" description="Helical" evidence="5">
    <location>
        <begin position="148"/>
        <end position="173"/>
    </location>
</feature>
<dbReference type="Pfam" id="PF00027">
    <property type="entry name" value="cNMP_binding"/>
    <property type="match status" value="1"/>
</dbReference>
<dbReference type="KEGG" id="eaj:Q3M24_09100"/>
<feature type="transmembrane region" description="Helical" evidence="5">
    <location>
        <begin position="62"/>
        <end position="80"/>
    </location>
</feature>
<evidence type="ECO:0000259" key="7">
    <source>
        <dbReference type="PROSITE" id="PS50801"/>
    </source>
</evidence>
<feature type="transmembrane region" description="Helical" evidence="5">
    <location>
        <begin position="378"/>
        <end position="396"/>
    </location>
</feature>
<dbReference type="SMART" id="SM00100">
    <property type="entry name" value="cNMP"/>
    <property type="match status" value="1"/>
</dbReference>
<dbReference type="CDD" id="cd00038">
    <property type="entry name" value="CAP_ED"/>
    <property type="match status" value="1"/>
</dbReference>
<evidence type="ECO:0000259" key="6">
    <source>
        <dbReference type="PROSITE" id="PS50042"/>
    </source>
</evidence>
<feature type="transmembrane region" description="Helical" evidence="5">
    <location>
        <begin position="408"/>
        <end position="441"/>
    </location>
</feature>
<gene>
    <name evidence="8" type="ORF">Q3M24_09100</name>
</gene>
<keyword evidence="4 5" id="KW-0472">Membrane</keyword>
<dbReference type="InterPro" id="IPR011547">
    <property type="entry name" value="SLC26A/SulP_dom"/>
</dbReference>
<feature type="transmembrane region" description="Helical" evidence="5">
    <location>
        <begin position="215"/>
        <end position="234"/>
    </location>
</feature>